<gene>
    <name evidence="1" type="ORF">TVAG_492580</name>
</gene>
<keyword evidence="2" id="KW-1185">Reference proteome</keyword>
<organism evidence="1 2">
    <name type="scientific">Trichomonas vaginalis (strain ATCC PRA-98 / G3)</name>
    <dbReference type="NCBI Taxonomy" id="412133"/>
    <lineage>
        <taxon>Eukaryota</taxon>
        <taxon>Metamonada</taxon>
        <taxon>Parabasalia</taxon>
        <taxon>Trichomonadida</taxon>
        <taxon>Trichomonadidae</taxon>
        <taxon>Trichomonas</taxon>
    </lineage>
</organism>
<reference evidence="1" key="1">
    <citation type="submission" date="2006-10" db="EMBL/GenBank/DDBJ databases">
        <authorList>
            <person name="Amadeo P."/>
            <person name="Zhao Q."/>
            <person name="Wortman J."/>
            <person name="Fraser-Liggett C."/>
            <person name="Carlton J."/>
        </authorList>
    </citation>
    <scope>NUCLEOTIDE SEQUENCE</scope>
    <source>
        <strain evidence="1">G3</strain>
    </source>
</reference>
<dbReference type="Proteomes" id="UP000001542">
    <property type="component" value="Unassembled WGS sequence"/>
</dbReference>
<dbReference type="VEuPathDB" id="TrichDB:TVAGG3_0903540"/>
<dbReference type="KEGG" id="tva:4756568"/>
<accession>A2F8H4</accession>
<dbReference type="VEuPathDB" id="TrichDB:TVAG_492580"/>
<dbReference type="RefSeq" id="XP_001311697.1">
    <property type="nucleotide sequence ID" value="XM_001311696.1"/>
</dbReference>
<dbReference type="InParanoid" id="A2F8H4"/>
<protein>
    <submittedName>
        <fullName evidence="1">Uncharacterized protein</fullName>
    </submittedName>
</protein>
<evidence type="ECO:0000313" key="1">
    <source>
        <dbReference type="EMBL" id="EAX98767.1"/>
    </source>
</evidence>
<name>A2F8H4_TRIV3</name>
<dbReference type="AlphaFoldDB" id="A2F8H4"/>
<evidence type="ECO:0000313" key="2">
    <source>
        <dbReference type="Proteomes" id="UP000001542"/>
    </source>
</evidence>
<reference evidence="1" key="2">
    <citation type="journal article" date="2007" name="Science">
        <title>Draft genome sequence of the sexually transmitted pathogen Trichomonas vaginalis.</title>
        <authorList>
            <person name="Carlton J.M."/>
            <person name="Hirt R.P."/>
            <person name="Silva J.C."/>
            <person name="Delcher A.L."/>
            <person name="Schatz M."/>
            <person name="Zhao Q."/>
            <person name="Wortman J.R."/>
            <person name="Bidwell S.L."/>
            <person name="Alsmark U.C.M."/>
            <person name="Besteiro S."/>
            <person name="Sicheritz-Ponten T."/>
            <person name="Noel C.J."/>
            <person name="Dacks J.B."/>
            <person name="Foster P.G."/>
            <person name="Simillion C."/>
            <person name="Van de Peer Y."/>
            <person name="Miranda-Saavedra D."/>
            <person name="Barton G.J."/>
            <person name="Westrop G.D."/>
            <person name="Mueller S."/>
            <person name="Dessi D."/>
            <person name="Fiori P.L."/>
            <person name="Ren Q."/>
            <person name="Paulsen I."/>
            <person name="Zhang H."/>
            <person name="Bastida-Corcuera F.D."/>
            <person name="Simoes-Barbosa A."/>
            <person name="Brown M.T."/>
            <person name="Hayes R.D."/>
            <person name="Mukherjee M."/>
            <person name="Okumura C.Y."/>
            <person name="Schneider R."/>
            <person name="Smith A.J."/>
            <person name="Vanacova S."/>
            <person name="Villalvazo M."/>
            <person name="Haas B.J."/>
            <person name="Pertea M."/>
            <person name="Feldblyum T.V."/>
            <person name="Utterback T.R."/>
            <person name="Shu C.L."/>
            <person name="Osoegawa K."/>
            <person name="de Jong P.J."/>
            <person name="Hrdy I."/>
            <person name="Horvathova L."/>
            <person name="Zubacova Z."/>
            <person name="Dolezal P."/>
            <person name="Malik S.B."/>
            <person name="Logsdon J.M. Jr."/>
            <person name="Henze K."/>
            <person name="Gupta A."/>
            <person name="Wang C.C."/>
            <person name="Dunne R.L."/>
            <person name="Upcroft J.A."/>
            <person name="Upcroft P."/>
            <person name="White O."/>
            <person name="Salzberg S.L."/>
            <person name="Tang P."/>
            <person name="Chiu C.-H."/>
            <person name="Lee Y.-S."/>
            <person name="Embley T.M."/>
            <person name="Coombs G.H."/>
            <person name="Mottram J.C."/>
            <person name="Tachezy J."/>
            <person name="Fraser-Liggett C.M."/>
            <person name="Johnson P.J."/>
        </authorList>
    </citation>
    <scope>NUCLEOTIDE SEQUENCE [LARGE SCALE GENOMIC DNA]</scope>
    <source>
        <strain evidence="1">G3</strain>
    </source>
</reference>
<proteinExistence type="predicted"/>
<dbReference type="EMBL" id="DS113662">
    <property type="protein sequence ID" value="EAX98767.1"/>
    <property type="molecule type" value="Genomic_DNA"/>
</dbReference>
<sequence>MSKKFDPPSQTFSMPKFCEIFNIDMSKLSPLEGNATKKKAQRLWQKGYENMVMEQHVNKMESVLMGGNVPKGTIFHMKVFDDAMRCAKLIKVGSDDNCSSITEIIKKIIQKDNVSLMITVAKGETKILDDKSLSDAMNFVYFSDKRCLTVSAI</sequence>